<dbReference type="PROSITE" id="PS50939">
    <property type="entry name" value="CYTOCHROME_B561"/>
    <property type="match status" value="1"/>
</dbReference>
<keyword evidence="2" id="KW-0813">Transport</keyword>
<sequence>MLNNQSWRQLNVTGPRPAGRHTFVYGLYVNSSSSASGSSTAARPTRVLVVATGQGSAVFSDIWALDLDSVTWRQLPQAGDPPNTVYGSAGGIAPSVPGGPHSSRFWLSHGFSSKRRYSTTHYYDLQAERWVLVHGAINSYDATGPHSRCIVSSTVMSDERIVMYGGCAQNGGTGGPCPARDAWTFDGSSWKQASTCPTPRTRGVMVPLTSPLLSLPTSADMAAAAAQEAMMGPGRTGSGGIMGPDSLNQTAGLRVYGGRYVLLYGGYERDKQTISVSSAPDDQLPVLDLDNGEWLLLRASGEVPAFRGQPAVAHDVATGRVWVFGGQLRGSGALSNDLYELQGDPEATPPYPDGSCGSTFLYPHLHGIFMGLAWGILLQAGWFIARYFKRSTTWFNLHRACQISGLVLSIVGLAVVMAGGVKPSNLGFSHGAIGLTALGLGLLQPLNAFFRPHKGERWRMQWEWLHLTTGRCAVVLGAANVSLGTFLVQGPYAVWISWHVLLGVFVIVVIIMEVRHQRDLRRNAGRPDAAAAPAKDVDTSTDSAEAGTSGGTSGGKASVAPAPSKLA</sequence>
<feature type="transmembrane region" description="Helical" evidence="8">
    <location>
        <begin position="464"/>
        <end position="486"/>
    </location>
</feature>
<dbReference type="InParanoid" id="A0A2K3DVM3"/>
<evidence type="ECO:0000256" key="7">
    <source>
        <dbReference type="SAM" id="MobiDB-lite"/>
    </source>
</evidence>
<evidence type="ECO:0000256" key="8">
    <source>
        <dbReference type="SAM" id="Phobius"/>
    </source>
</evidence>
<accession>A0A2K3DVM3</accession>
<dbReference type="PANTHER" id="PTHR23130:SF171">
    <property type="entry name" value="OS01G0895300 PROTEIN"/>
    <property type="match status" value="1"/>
</dbReference>
<dbReference type="GeneID" id="5721176"/>
<keyword evidence="5 8" id="KW-1133">Transmembrane helix</keyword>
<gene>
    <name evidence="10" type="ORF">CHLRE_03g149050v5</name>
</gene>
<dbReference type="Gramene" id="PNW84562">
    <property type="protein sequence ID" value="PNW84562"/>
    <property type="gene ID" value="CHLRE_03g149050v5"/>
</dbReference>
<keyword evidence="3 8" id="KW-0812">Transmembrane</keyword>
<evidence type="ECO:0000256" key="1">
    <source>
        <dbReference type="ARBA" id="ARBA00004370"/>
    </source>
</evidence>
<evidence type="ECO:0000256" key="2">
    <source>
        <dbReference type="ARBA" id="ARBA00022448"/>
    </source>
</evidence>
<dbReference type="InterPro" id="IPR011043">
    <property type="entry name" value="Gal_Oxase/kelch_b-propeller"/>
</dbReference>
<dbReference type="OrthoDB" id="2419613at2759"/>
<feature type="transmembrane region" description="Helical" evidence="8">
    <location>
        <begin position="426"/>
        <end position="443"/>
    </location>
</feature>
<dbReference type="Gene3D" id="2.120.10.80">
    <property type="entry name" value="Kelch-type beta propeller"/>
    <property type="match status" value="2"/>
</dbReference>
<dbReference type="SUPFAM" id="SSF50965">
    <property type="entry name" value="Galactose oxidase, central domain"/>
    <property type="match status" value="1"/>
</dbReference>
<dbReference type="Proteomes" id="UP000006906">
    <property type="component" value="Chromosome 3"/>
</dbReference>
<dbReference type="PANTHER" id="PTHR23130">
    <property type="entry name" value="CYTOCHROME B561 AND DOMON DOMAIN-CONTAINING PROTEIN"/>
    <property type="match status" value="1"/>
</dbReference>
<dbReference type="EMBL" id="CM008964">
    <property type="protein sequence ID" value="PNW84562.1"/>
    <property type="molecule type" value="Genomic_DNA"/>
</dbReference>
<proteinExistence type="predicted"/>
<feature type="transmembrane region" description="Helical" evidence="8">
    <location>
        <begin position="400"/>
        <end position="420"/>
    </location>
</feature>
<dbReference type="ExpressionAtlas" id="A0A2K3DVM3">
    <property type="expression patterns" value="baseline"/>
</dbReference>
<dbReference type="Pfam" id="PF03188">
    <property type="entry name" value="Cytochrom_B561"/>
    <property type="match status" value="1"/>
</dbReference>
<dbReference type="STRING" id="3055.A0A2K3DVM3"/>
<evidence type="ECO:0000313" key="10">
    <source>
        <dbReference type="EMBL" id="PNW84562.1"/>
    </source>
</evidence>
<keyword evidence="11" id="KW-1185">Reference proteome</keyword>
<dbReference type="PaxDb" id="3055-EDP01359"/>
<feature type="transmembrane region" description="Helical" evidence="8">
    <location>
        <begin position="365"/>
        <end position="388"/>
    </location>
</feature>
<organism evidence="10 11">
    <name type="scientific">Chlamydomonas reinhardtii</name>
    <name type="common">Chlamydomonas smithii</name>
    <dbReference type="NCBI Taxonomy" id="3055"/>
    <lineage>
        <taxon>Eukaryota</taxon>
        <taxon>Viridiplantae</taxon>
        <taxon>Chlorophyta</taxon>
        <taxon>core chlorophytes</taxon>
        <taxon>Chlorophyceae</taxon>
        <taxon>CS clade</taxon>
        <taxon>Chlamydomonadales</taxon>
        <taxon>Chlamydomonadaceae</taxon>
        <taxon>Chlamydomonas</taxon>
    </lineage>
</organism>
<comment type="subcellular location">
    <subcellularLocation>
        <location evidence="1">Membrane</location>
    </subcellularLocation>
</comment>
<dbReference type="InterPro" id="IPR006593">
    <property type="entry name" value="Cyt_b561/ferric_Rdtase_TM"/>
</dbReference>
<keyword evidence="4" id="KW-0249">Electron transport</keyword>
<feature type="domain" description="Cytochrome b561" evidence="9">
    <location>
        <begin position="325"/>
        <end position="521"/>
    </location>
</feature>
<evidence type="ECO:0000256" key="6">
    <source>
        <dbReference type="ARBA" id="ARBA00023136"/>
    </source>
</evidence>
<evidence type="ECO:0000256" key="4">
    <source>
        <dbReference type="ARBA" id="ARBA00022982"/>
    </source>
</evidence>
<protein>
    <recommendedName>
        <fullName evidence="9">Cytochrome b561 domain-containing protein</fullName>
    </recommendedName>
</protein>
<dbReference type="Gene3D" id="1.20.120.1770">
    <property type="match status" value="1"/>
</dbReference>
<dbReference type="SMART" id="SM00665">
    <property type="entry name" value="B561"/>
    <property type="match status" value="1"/>
</dbReference>
<evidence type="ECO:0000313" key="11">
    <source>
        <dbReference type="Proteomes" id="UP000006906"/>
    </source>
</evidence>
<evidence type="ECO:0000259" key="9">
    <source>
        <dbReference type="PROSITE" id="PS50939"/>
    </source>
</evidence>
<feature type="compositionally biased region" description="Low complexity" evidence="7">
    <location>
        <begin position="526"/>
        <end position="547"/>
    </location>
</feature>
<dbReference type="GO" id="GO:0016020">
    <property type="term" value="C:membrane"/>
    <property type="evidence" value="ECO:0007669"/>
    <property type="project" value="UniProtKB-SubCell"/>
</dbReference>
<feature type="transmembrane region" description="Helical" evidence="8">
    <location>
        <begin position="492"/>
        <end position="512"/>
    </location>
</feature>
<dbReference type="CDD" id="cd08760">
    <property type="entry name" value="Cyt_b561_FRRS1_like"/>
    <property type="match status" value="1"/>
</dbReference>
<reference evidence="10 11" key="1">
    <citation type="journal article" date="2007" name="Science">
        <title>The Chlamydomonas genome reveals the evolution of key animal and plant functions.</title>
        <authorList>
            <person name="Merchant S.S."/>
            <person name="Prochnik S.E."/>
            <person name="Vallon O."/>
            <person name="Harris E.H."/>
            <person name="Karpowicz S.J."/>
            <person name="Witman G.B."/>
            <person name="Terry A."/>
            <person name="Salamov A."/>
            <person name="Fritz-Laylin L.K."/>
            <person name="Marechal-Drouard L."/>
            <person name="Marshall W.F."/>
            <person name="Qu L.H."/>
            <person name="Nelson D.R."/>
            <person name="Sanderfoot A.A."/>
            <person name="Spalding M.H."/>
            <person name="Kapitonov V.V."/>
            <person name="Ren Q."/>
            <person name="Ferris P."/>
            <person name="Lindquist E."/>
            <person name="Shapiro H."/>
            <person name="Lucas S.M."/>
            <person name="Grimwood J."/>
            <person name="Schmutz J."/>
            <person name="Cardol P."/>
            <person name="Cerutti H."/>
            <person name="Chanfreau G."/>
            <person name="Chen C.L."/>
            <person name="Cognat V."/>
            <person name="Croft M.T."/>
            <person name="Dent R."/>
            <person name="Dutcher S."/>
            <person name="Fernandez E."/>
            <person name="Fukuzawa H."/>
            <person name="Gonzalez-Ballester D."/>
            <person name="Gonzalez-Halphen D."/>
            <person name="Hallmann A."/>
            <person name="Hanikenne M."/>
            <person name="Hippler M."/>
            <person name="Inwood W."/>
            <person name="Jabbari K."/>
            <person name="Kalanon M."/>
            <person name="Kuras R."/>
            <person name="Lefebvre P.A."/>
            <person name="Lemaire S.D."/>
            <person name="Lobanov A.V."/>
            <person name="Lohr M."/>
            <person name="Manuell A."/>
            <person name="Meier I."/>
            <person name="Mets L."/>
            <person name="Mittag M."/>
            <person name="Mittelmeier T."/>
            <person name="Moroney J.V."/>
            <person name="Moseley J."/>
            <person name="Napoli C."/>
            <person name="Nedelcu A.M."/>
            <person name="Niyogi K."/>
            <person name="Novoselov S.V."/>
            <person name="Paulsen I.T."/>
            <person name="Pazour G."/>
            <person name="Purton S."/>
            <person name="Ral J.P."/>
            <person name="Riano-Pachon D.M."/>
            <person name="Riekhof W."/>
            <person name="Rymarquis L."/>
            <person name="Schroda M."/>
            <person name="Stern D."/>
            <person name="Umen J."/>
            <person name="Willows R."/>
            <person name="Wilson N."/>
            <person name="Zimmer S.L."/>
            <person name="Allmer J."/>
            <person name="Balk J."/>
            <person name="Bisova K."/>
            <person name="Chen C.J."/>
            <person name="Elias M."/>
            <person name="Gendler K."/>
            <person name="Hauser C."/>
            <person name="Lamb M.R."/>
            <person name="Ledford H."/>
            <person name="Long J.C."/>
            <person name="Minagawa J."/>
            <person name="Page M.D."/>
            <person name="Pan J."/>
            <person name="Pootakham W."/>
            <person name="Roje S."/>
            <person name="Rose A."/>
            <person name="Stahlberg E."/>
            <person name="Terauchi A.M."/>
            <person name="Yang P."/>
            <person name="Ball S."/>
            <person name="Bowler C."/>
            <person name="Dieckmann C.L."/>
            <person name="Gladyshev V.N."/>
            <person name="Green P."/>
            <person name="Jorgensen R."/>
            <person name="Mayfield S."/>
            <person name="Mueller-Roeber B."/>
            <person name="Rajamani S."/>
            <person name="Sayre R.T."/>
            <person name="Brokstein P."/>
            <person name="Dubchak I."/>
            <person name="Goodstein D."/>
            <person name="Hornick L."/>
            <person name="Huang Y.W."/>
            <person name="Jhaveri J."/>
            <person name="Luo Y."/>
            <person name="Martinez D."/>
            <person name="Ngau W.C."/>
            <person name="Otillar B."/>
            <person name="Poliakov A."/>
            <person name="Porter A."/>
            <person name="Szajkowski L."/>
            <person name="Werner G."/>
            <person name="Zhou K."/>
            <person name="Grigoriev I.V."/>
            <person name="Rokhsar D.S."/>
            <person name="Grossman A.R."/>
        </authorList>
    </citation>
    <scope>NUCLEOTIDE SEQUENCE [LARGE SCALE GENOMIC DNA]</scope>
    <source>
        <strain evidence="11">CC-503</strain>
    </source>
</reference>
<dbReference type="KEGG" id="cre:CHLRE_03g149050v5"/>
<evidence type="ECO:0000256" key="5">
    <source>
        <dbReference type="ARBA" id="ARBA00022989"/>
    </source>
</evidence>
<feature type="region of interest" description="Disordered" evidence="7">
    <location>
        <begin position="522"/>
        <end position="567"/>
    </location>
</feature>
<dbReference type="AlphaFoldDB" id="A0A2K3DVM3"/>
<keyword evidence="6 8" id="KW-0472">Membrane</keyword>
<evidence type="ECO:0000256" key="3">
    <source>
        <dbReference type="ARBA" id="ARBA00022692"/>
    </source>
</evidence>
<dbReference type="RefSeq" id="XP_042925613.1">
    <property type="nucleotide sequence ID" value="XM_043060484.1"/>
</dbReference>
<name>A0A2K3DVM3_CHLRE</name>
<dbReference type="InterPro" id="IPR015915">
    <property type="entry name" value="Kelch-typ_b-propeller"/>
</dbReference>